<feature type="compositionally biased region" description="Basic and acidic residues" evidence="1">
    <location>
        <begin position="182"/>
        <end position="211"/>
    </location>
</feature>
<protein>
    <recommendedName>
        <fullName evidence="5">Signal peptidase I</fullName>
    </recommendedName>
</protein>
<dbReference type="RefSeq" id="WP_055052567.1">
    <property type="nucleotide sequence ID" value="NZ_CYZA01000001.1"/>
</dbReference>
<proteinExistence type="predicted"/>
<keyword evidence="2" id="KW-0472">Membrane</keyword>
<evidence type="ECO:0000313" key="4">
    <source>
        <dbReference type="Proteomes" id="UP000095447"/>
    </source>
</evidence>
<dbReference type="EMBL" id="CYZA01000001">
    <property type="protein sequence ID" value="CUN46515.1"/>
    <property type="molecule type" value="Genomic_DNA"/>
</dbReference>
<keyword evidence="2" id="KW-0812">Transmembrane</keyword>
<sequence>MSKFLKFIVHFIVICTIVCVVGLAVPPFLGITTEIMDDSGKETNLPMGSVTYAIPVKIKEAAVGDSILYQTDSKAYRYMITEMDKKNHIFKVIDSSDKDAEPVAVEVKDYIPKVVITIGYAGYLLLATESIEGLIILGLAVLFLVILYIVAELLKKEPQDDYDETDTEPGYVKSKKELKREEKAREKRYKEEERQIKKEERARRKGKAPERKKIKTGGFVDEIYEDELEPVKPAQPETIQTATSEAHELLRKEIAAATADVPVKQEESVQTKPDAGDIHMEPVSGKTEVIVPQVKEQLKQMMNASDRKPVEAEETEGNAQEEIRRMVIPTWSAAQIAETARSQGDAPDIVRDDVTKVTLFDYSDIIADEKPVYPQKQTAEE</sequence>
<evidence type="ECO:0000256" key="1">
    <source>
        <dbReference type="SAM" id="MobiDB-lite"/>
    </source>
</evidence>
<organism evidence="3 4">
    <name type="scientific">Blautia obeum</name>
    <dbReference type="NCBI Taxonomy" id="40520"/>
    <lineage>
        <taxon>Bacteria</taxon>
        <taxon>Bacillati</taxon>
        <taxon>Bacillota</taxon>
        <taxon>Clostridia</taxon>
        <taxon>Lachnospirales</taxon>
        <taxon>Lachnospiraceae</taxon>
        <taxon>Blautia</taxon>
    </lineage>
</organism>
<feature type="region of interest" description="Disordered" evidence="1">
    <location>
        <begin position="182"/>
        <end position="212"/>
    </location>
</feature>
<dbReference type="AlphaFoldDB" id="A0A173X799"/>
<feature type="transmembrane region" description="Helical" evidence="2">
    <location>
        <begin position="110"/>
        <end position="127"/>
    </location>
</feature>
<gene>
    <name evidence="3" type="ORF">ERS852395_00443</name>
</gene>
<feature type="compositionally biased region" description="Basic and acidic residues" evidence="1">
    <location>
        <begin position="263"/>
        <end position="280"/>
    </location>
</feature>
<keyword evidence="2" id="KW-1133">Transmembrane helix</keyword>
<evidence type="ECO:0000256" key="2">
    <source>
        <dbReference type="SAM" id="Phobius"/>
    </source>
</evidence>
<evidence type="ECO:0000313" key="3">
    <source>
        <dbReference type="EMBL" id="CUN46515.1"/>
    </source>
</evidence>
<accession>A0A173X799</accession>
<evidence type="ECO:0008006" key="5">
    <source>
        <dbReference type="Google" id="ProtNLM"/>
    </source>
</evidence>
<dbReference type="Proteomes" id="UP000095447">
    <property type="component" value="Unassembled WGS sequence"/>
</dbReference>
<feature type="transmembrane region" description="Helical" evidence="2">
    <location>
        <begin position="7"/>
        <end position="29"/>
    </location>
</feature>
<feature type="region of interest" description="Disordered" evidence="1">
    <location>
        <begin position="301"/>
        <end position="323"/>
    </location>
</feature>
<feature type="region of interest" description="Disordered" evidence="1">
    <location>
        <begin position="257"/>
        <end position="285"/>
    </location>
</feature>
<reference evidence="3 4" key="1">
    <citation type="submission" date="2015-09" db="EMBL/GenBank/DDBJ databases">
        <authorList>
            <consortium name="Pathogen Informatics"/>
        </authorList>
    </citation>
    <scope>NUCLEOTIDE SEQUENCE [LARGE SCALE GENOMIC DNA]</scope>
    <source>
        <strain evidence="3 4">2789STDY5608838</strain>
    </source>
</reference>
<name>A0A173X799_9FIRM</name>
<feature type="transmembrane region" description="Helical" evidence="2">
    <location>
        <begin position="134"/>
        <end position="151"/>
    </location>
</feature>